<accession>X0YYU1</accession>
<feature type="domain" description="4Fe-4S ferredoxin-type" evidence="1">
    <location>
        <begin position="22"/>
        <end position="51"/>
    </location>
</feature>
<gene>
    <name evidence="2" type="ORF">S01H4_04114</name>
</gene>
<dbReference type="Gene3D" id="3.30.70.20">
    <property type="match status" value="1"/>
</dbReference>
<dbReference type="Pfam" id="PF12838">
    <property type="entry name" value="Fer4_7"/>
    <property type="match status" value="1"/>
</dbReference>
<comment type="caution">
    <text evidence="2">The sequence shown here is derived from an EMBL/GenBank/DDBJ whole genome shotgun (WGS) entry which is preliminary data.</text>
</comment>
<dbReference type="SUPFAM" id="SSF54862">
    <property type="entry name" value="4Fe-4S ferredoxins"/>
    <property type="match status" value="1"/>
</dbReference>
<proteinExistence type="predicted"/>
<dbReference type="EMBL" id="BART01001073">
    <property type="protein sequence ID" value="GAG61710.1"/>
    <property type="molecule type" value="Genomic_DNA"/>
</dbReference>
<organism evidence="2">
    <name type="scientific">marine sediment metagenome</name>
    <dbReference type="NCBI Taxonomy" id="412755"/>
    <lineage>
        <taxon>unclassified sequences</taxon>
        <taxon>metagenomes</taxon>
        <taxon>ecological metagenomes</taxon>
    </lineage>
</organism>
<name>X0YYU1_9ZZZZ</name>
<evidence type="ECO:0000313" key="2">
    <source>
        <dbReference type="EMBL" id="GAG61710.1"/>
    </source>
</evidence>
<dbReference type="InterPro" id="IPR017896">
    <property type="entry name" value="4Fe4S_Fe-S-bd"/>
</dbReference>
<protein>
    <recommendedName>
        <fullName evidence="1">4Fe-4S ferredoxin-type domain-containing protein</fullName>
    </recommendedName>
</protein>
<dbReference type="PROSITE" id="PS51379">
    <property type="entry name" value="4FE4S_FER_2"/>
    <property type="match status" value="2"/>
</dbReference>
<dbReference type="AlphaFoldDB" id="X0YYU1"/>
<sequence length="65" mass="6895">MGCGNCVNICACDAVELDLKTKKAKVNPVIYDGCGACSAACPSGAMQQNNFSKRQIFEMVSIFTV</sequence>
<reference evidence="2" key="1">
    <citation type="journal article" date="2014" name="Front. Microbiol.">
        <title>High frequency of phylogenetically diverse reductive dehalogenase-homologous genes in deep subseafloor sedimentary metagenomes.</title>
        <authorList>
            <person name="Kawai M."/>
            <person name="Futagami T."/>
            <person name="Toyoda A."/>
            <person name="Takaki Y."/>
            <person name="Nishi S."/>
            <person name="Hori S."/>
            <person name="Arai W."/>
            <person name="Tsubouchi T."/>
            <person name="Morono Y."/>
            <person name="Uchiyama I."/>
            <person name="Ito T."/>
            <person name="Fujiyama A."/>
            <person name="Inagaki F."/>
            <person name="Takami H."/>
        </authorList>
    </citation>
    <scope>NUCLEOTIDE SEQUENCE</scope>
    <source>
        <strain evidence="2">Expedition CK06-06</strain>
    </source>
</reference>
<feature type="domain" description="4Fe-4S ferredoxin-type" evidence="1">
    <location>
        <begin position="1"/>
        <end position="20"/>
    </location>
</feature>
<evidence type="ECO:0000259" key="1">
    <source>
        <dbReference type="PROSITE" id="PS51379"/>
    </source>
</evidence>